<dbReference type="SUPFAM" id="SSF54637">
    <property type="entry name" value="Thioesterase/thiol ester dehydrase-isomerase"/>
    <property type="match status" value="1"/>
</dbReference>
<protein>
    <submittedName>
        <fullName evidence="1">Uncharacterized protein</fullName>
    </submittedName>
</protein>
<dbReference type="Pfam" id="PF13279">
    <property type="entry name" value="4HBT_2"/>
    <property type="match status" value="1"/>
</dbReference>
<dbReference type="CDD" id="cd00586">
    <property type="entry name" value="4HBT"/>
    <property type="match status" value="1"/>
</dbReference>
<sequence length="193" mass="21637">MTPMARRVVSARSTERFVRNGFRMTSAKSKDPVGVYETVSVHFEDLDAYGMVHHNKFPFLFERAFNSYLIRKGFPFGRGSGSPEMVQVVRSMQLTYDVPITRLGEVQVQFWLGHVGRTSFTYEFLILSADRATVHASGTRAMVNLDAGTLRPAPLTWDLLDFSRPLMSDELLATLEARELQSASPDGEGSPVQ</sequence>
<organism evidence="1 2">
    <name type="scientific">Streptomyces swartbergensis</name>
    <dbReference type="NCBI Taxonomy" id="487165"/>
    <lineage>
        <taxon>Bacteria</taxon>
        <taxon>Bacillati</taxon>
        <taxon>Actinomycetota</taxon>
        <taxon>Actinomycetes</taxon>
        <taxon>Kitasatosporales</taxon>
        <taxon>Streptomycetaceae</taxon>
        <taxon>Streptomyces</taxon>
    </lineage>
</organism>
<keyword evidence="2" id="KW-1185">Reference proteome</keyword>
<dbReference type="Gene3D" id="3.10.129.10">
    <property type="entry name" value="Hotdog Thioesterase"/>
    <property type="match status" value="1"/>
</dbReference>
<dbReference type="EMBL" id="NGFN01000189">
    <property type="protein sequence ID" value="OUD00304.1"/>
    <property type="molecule type" value="Genomic_DNA"/>
</dbReference>
<comment type="caution">
    <text evidence="1">The sequence shown here is derived from an EMBL/GenBank/DDBJ whole genome shotgun (WGS) entry which is preliminary data.</text>
</comment>
<reference evidence="1 2" key="1">
    <citation type="submission" date="2017-05" db="EMBL/GenBank/DDBJ databases">
        <title>Biotechnological potential of actinobacteria isolated from South African environments.</title>
        <authorList>
            <person name="Le Roes-Hill M."/>
            <person name="Prins A."/>
            <person name="Durrell K.A."/>
        </authorList>
    </citation>
    <scope>NUCLEOTIDE SEQUENCE [LARGE SCALE GENOMIC DNA]</scope>
    <source>
        <strain evidence="1 2">HMC13</strain>
    </source>
</reference>
<proteinExistence type="predicted"/>
<accession>A0A243RYM6</accession>
<dbReference type="AlphaFoldDB" id="A0A243RYM6"/>
<evidence type="ECO:0000313" key="1">
    <source>
        <dbReference type="EMBL" id="OUD00304.1"/>
    </source>
</evidence>
<name>A0A243RYM6_9ACTN</name>
<dbReference type="Proteomes" id="UP000195105">
    <property type="component" value="Unassembled WGS sequence"/>
</dbReference>
<dbReference type="InterPro" id="IPR029069">
    <property type="entry name" value="HotDog_dom_sf"/>
</dbReference>
<gene>
    <name evidence="1" type="ORF">CA983_26410</name>
</gene>
<evidence type="ECO:0000313" key="2">
    <source>
        <dbReference type="Proteomes" id="UP000195105"/>
    </source>
</evidence>